<reference evidence="1" key="1">
    <citation type="submission" date="2020-05" db="EMBL/GenBank/DDBJ databases">
        <title>Large-scale comparative analyses of tick genomes elucidate their genetic diversity and vector capacities.</title>
        <authorList>
            <person name="Jia N."/>
            <person name="Wang J."/>
            <person name="Shi W."/>
            <person name="Du L."/>
            <person name="Sun Y."/>
            <person name="Zhan W."/>
            <person name="Jiang J."/>
            <person name="Wang Q."/>
            <person name="Zhang B."/>
            <person name="Ji P."/>
            <person name="Sakyi L.B."/>
            <person name="Cui X."/>
            <person name="Yuan T."/>
            <person name="Jiang B."/>
            <person name="Yang W."/>
            <person name="Lam T.T.-Y."/>
            <person name="Chang Q."/>
            <person name="Ding S."/>
            <person name="Wang X."/>
            <person name="Zhu J."/>
            <person name="Ruan X."/>
            <person name="Zhao L."/>
            <person name="Wei J."/>
            <person name="Que T."/>
            <person name="Du C."/>
            <person name="Cheng J."/>
            <person name="Dai P."/>
            <person name="Han X."/>
            <person name="Huang E."/>
            <person name="Gao Y."/>
            <person name="Liu J."/>
            <person name="Shao H."/>
            <person name="Ye R."/>
            <person name="Li L."/>
            <person name="Wei W."/>
            <person name="Wang X."/>
            <person name="Wang C."/>
            <person name="Yang T."/>
            <person name="Huo Q."/>
            <person name="Li W."/>
            <person name="Guo W."/>
            <person name="Chen H."/>
            <person name="Zhou L."/>
            <person name="Ni X."/>
            <person name="Tian J."/>
            <person name="Zhou Y."/>
            <person name="Sheng Y."/>
            <person name="Liu T."/>
            <person name="Pan Y."/>
            <person name="Xia L."/>
            <person name="Li J."/>
            <person name="Zhao F."/>
            <person name="Cao W."/>
        </authorList>
    </citation>
    <scope>NUCLEOTIDE SEQUENCE</scope>
    <source>
        <strain evidence="1">Hyas-2018</strain>
    </source>
</reference>
<evidence type="ECO:0000313" key="2">
    <source>
        <dbReference type="Proteomes" id="UP000821845"/>
    </source>
</evidence>
<organism evidence="1 2">
    <name type="scientific">Hyalomma asiaticum</name>
    <name type="common">Tick</name>
    <dbReference type="NCBI Taxonomy" id="266040"/>
    <lineage>
        <taxon>Eukaryota</taxon>
        <taxon>Metazoa</taxon>
        <taxon>Ecdysozoa</taxon>
        <taxon>Arthropoda</taxon>
        <taxon>Chelicerata</taxon>
        <taxon>Arachnida</taxon>
        <taxon>Acari</taxon>
        <taxon>Parasitiformes</taxon>
        <taxon>Ixodida</taxon>
        <taxon>Ixodoidea</taxon>
        <taxon>Ixodidae</taxon>
        <taxon>Hyalomminae</taxon>
        <taxon>Hyalomma</taxon>
    </lineage>
</organism>
<name>A0ACB7RS92_HYAAI</name>
<gene>
    <name evidence="1" type="ORF">HPB50_014623</name>
</gene>
<dbReference type="Proteomes" id="UP000821845">
    <property type="component" value="Chromosome 8"/>
</dbReference>
<comment type="caution">
    <text evidence="1">The sequence shown here is derived from an EMBL/GenBank/DDBJ whole genome shotgun (WGS) entry which is preliminary data.</text>
</comment>
<keyword evidence="2" id="KW-1185">Reference proteome</keyword>
<evidence type="ECO:0000313" key="1">
    <source>
        <dbReference type="EMBL" id="KAH6924273.1"/>
    </source>
</evidence>
<accession>A0ACB7RS92</accession>
<dbReference type="EMBL" id="CM023488">
    <property type="protein sequence ID" value="KAH6924273.1"/>
    <property type="molecule type" value="Genomic_DNA"/>
</dbReference>
<proteinExistence type="predicted"/>
<sequence>MKGTFEAKINSPIPESEEARKVMIKAELGNIRMLKYKEGGIENLAKNTDRFSRYQTLSVNMNAEEAVRMAVDYGRRAAAEEEAQNFAEAFRLYKQALFLYFVAAREIRVESSGYLQRTHEFIRFLGARADGEFSTASSSPSPTGQSARLLSSGSSLSVLAAPHGNEEHRAFHTSGVVVLGEAQVRWSDVFGLEVLKRALMLNVVYPVKHPTLFENVKPLTSLMLYGPTGCGKSHIGKALATEFNESTFFYVMCQHFASKCLVGNENLTVRTLFEMVLNHVPSVLFLDELDALSGTGVSGESSGFLYRVKADFLSLLEGILFKQKVTVIGATKSPWAVDPALARVFRKWAYVPLPTDETRELMLLNGLKDVRHRMLDADVFYVVQKTGGYTCEDLMLLQREVKMEVRQKLKSATHFVKVEGYRRPGSASNTGDFLTPCSPDTPGAIRLSWKDIPKEALLEPEVSLQDFEAALQKYHASATSSELDKLEAFRTNQESNVHTILRVDMSAFNLGHVANDDSDSAPEI</sequence>
<protein>
    <submittedName>
        <fullName evidence="1">Uncharacterized protein</fullName>
    </submittedName>
</protein>